<reference evidence="2" key="1">
    <citation type="submission" date="2019-08" db="EMBL/GenBank/DDBJ databases">
        <authorList>
            <person name="Kucharzyk K."/>
            <person name="Murdoch R.W."/>
            <person name="Higgins S."/>
            <person name="Loffler F."/>
        </authorList>
    </citation>
    <scope>NUCLEOTIDE SEQUENCE</scope>
</reference>
<protein>
    <submittedName>
        <fullName evidence="2">Uncharacterized protein</fullName>
    </submittedName>
</protein>
<keyword evidence="1" id="KW-0472">Membrane</keyword>
<evidence type="ECO:0000313" key="2">
    <source>
        <dbReference type="EMBL" id="MPN59385.1"/>
    </source>
</evidence>
<gene>
    <name evidence="2" type="ORF">SDC9_207106</name>
</gene>
<sequence length="149" mass="17480">MLGKRCHHTPFFSLINGLSRAFFLLERLVVESFEAFPDCIVELVQRIKFLISERRYDMGCKEPYCAFHRRLVSGFKHSGRRYKTTVVFSKLTVRLIDLRLIPVWLFYSGFKIVRTQQARGSMKVAERIDMRILPRILFLIIGCFSVAIT</sequence>
<dbReference type="EMBL" id="VSSQ01133338">
    <property type="protein sequence ID" value="MPN59385.1"/>
    <property type="molecule type" value="Genomic_DNA"/>
</dbReference>
<comment type="caution">
    <text evidence="2">The sequence shown here is derived from an EMBL/GenBank/DDBJ whole genome shotgun (WGS) entry which is preliminary data.</text>
</comment>
<accession>A0A645J6P3</accession>
<keyword evidence="1" id="KW-0812">Transmembrane</keyword>
<evidence type="ECO:0000256" key="1">
    <source>
        <dbReference type="SAM" id="Phobius"/>
    </source>
</evidence>
<name>A0A645J6P3_9ZZZZ</name>
<organism evidence="2">
    <name type="scientific">bioreactor metagenome</name>
    <dbReference type="NCBI Taxonomy" id="1076179"/>
    <lineage>
        <taxon>unclassified sequences</taxon>
        <taxon>metagenomes</taxon>
        <taxon>ecological metagenomes</taxon>
    </lineage>
</organism>
<keyword evidence="1" id="KW-1133">Transmembrane helix</keyword>
<feature type="transmembrane region" description="Helical" evidence="1">
    <location>
        <begin position="132"/>
        <end position="148"/>
    </location>
</feature>
<dbReference type="AlphaFoldDB" id="A0A645J6P3"/>
<proteinExistence type="predicted"/>